<evidence type="ECO:0008006" key="3">
    <source>
        <dbReference type="Google" id="ProtNLM"/>
    </source>
</evidence>
<organism evidence="1 2">
    <name type="scientific">Rouxiella silvae</name>
    <dbReference type="NCBI Taxonomy" id="1646373"/>
    <lineage>
        <taxon>Bacteria</taxon>
        <taxon>Pseudomonadati</taxon>
        <taxon>Pseudomonadota</taxon>
        <taxon>Gammaproteobacteria</taxon>
        <taxon>Enterobacterales</taxon>
        <taxon>Yersiniaceae</taxon>
        <taxon>Rouxiella</taxon>
    </lineage>
</organism>
<dbReference type="Gene3D" id="3.40.190.80">
    <property type="match status" value="1"/>
</dbReference>
<evidence type="ECO:0000313" key="2">
    <source>
        <dbReference type="Proteomes" id="UP000705283"/>
    </source>
</evidence>
<dbReference type="Pfam" id="PF00459">
    <property type="entry name" value="Inositol_P"/>
    <property type="match status" value="1"/>
</dbReference>
<sequence length="257" mass="28670">MLTLPDINFLHQLAALAEHKILTPSRPQYATEVAESLTRELRDAIAIEIEDELKNHILNAYPTHVVHTSYLMPTPAHSEFEWVIKLFASRVQGVSCIGMLIGLAINGGTEMCMLSHPFTRERFWSDGTQTRIFSPVGEFELSTRQNIRLDQAILHINTDFDFTTGSGWVKEIRDSVLVTRRGDPYYALAMLATGYLDICIIAAESIAEFMPALILIQNAGGLFTVYESRLPGASNMIIASGSQTVHHQILQLLMPIT</sequence>
<dbReference type="Proteomes" id="UP000705283">
    <property type="component" value="Unassembled WGS sequence"/>
</dbReference>
<name>A0AA40X0K3_9GAMM</name>
<reference evidence="1" key="1">
    <citation type="submission" date="2020-11" db="EMBL/GenBank/DDBJ databases">
        <authorList>
            <person name="Lee S.D."/>
        </authorList>
    </citation>
    <scope>NUCLEOTIDE SEQUENCE</scope>
    <source>
        <strain evidence="1">SAP-2</strain>
    </source>
</reference>
<gene>
    <name evidence="1" type="ORF">ITX54_07740</name>
</gene>
<dbReference type="RefSeq" id="WP_194977796.1">
    <property type="nucleotide sequence ID" value="NZ_JADMKS010000003.1"/>
</dbReference>
<dbReference type="SUPFAM" id="SSF56655">
    <property type="entry name" value="Carbohydrate phosphatase"/>
    <property type="match status" value="1"/>
</dbReference>
<evidence type="ECO:0000313" key="1">
    <source>
        <dbReference type="EMBL" id="MBF6636543.1"/>
    </source>
</evidence>
<comment type="caution">
    <text evidence="1">The sequence shown here is derived from an EMBL/GenBank/DDBJ whole genome shotgun (WGS) entry which is preliminary data.</text>
</comment>
<protein>
    <recommendedName>
        <fullName evidence="3">Inositol monophosphatase</fullName>
    </recommendedName>
</protein>
<dbReference type="InterPro" id="IPR000760">
    <property type="entry name" value="Inositol_monophosphatase-like"/>
</dbReference>
<dbReference type="EMBL" id="JADMKS010000003">
    <property type="protein sequence ID" value="MBF6636543.1"/>
    <property type="molecule type" value="Genomic_DNA"/>
</dbReference>
<proteinExistence type="predicted"/>
<dbReference type="AlphaFoldDB" id="A0AA40X0K3"/>
<reference evidence="1" key="2">
    <citation type="submission" date="2022-09" db="EMBL/GenBank/DDBJ databases">
        <title>Rouxiella aceris sp. nov., isolated from tree sap and emended description of the genus Rhouxiella.</title>
        <authorList>
            <person name="Kim I.S."/>
        </authorList>
    </citation>
    <scope>NUCLEOTIDE SEQUENCE</scope>
    <source>
        <strain evidence="1">SAP-2</strain>
    </source>
</reference>
<accession>A0AA40X0K3</accession>